<dbReference type="STRING" id="312017.Q22X00"/>
<dbReference type="eggNOG" id="KOG0173">
    <property type="taxonomic scope" value="Eukaryota"/>
</dbReference>
<dbReference type="InterPro" id="IPR029055">
    <property type="entry name" value="Ntn_hydrolases_N"/>
</dbReference>
<dbReference type="GO" id="GO:0005634">
    <property type="term" value="C:nucleus"/>
    <property type="evidence" value="ECO:0007669"/>
    <property type="project" value="UniProtKB-SubCell"/>
</dbReference>
<dbReference type="GO" id="GO:0004298">
    <property type="term" value="F:threonine-type endopeptidase activity"/>
    <property type="evidence" value="ECO:0007669"/>
    <property type="project" value="UniProtKB-KW"/>
</dbReference>
<accession>Q22X00</accession>
<keyword evidence="9" id="KW-0539">Nucleus</keyword>
<keyword evidence="7" id="KW-0378">Hydrolase</keyword>
<evidence type="ECO:0000313" key="12">
    <source>
        <dbReference type="EMBL" id="EAR89846.3"/>
    </source>
</evidence>
<dbReference type="Proteomes" id="UP000009168">
    <property type="component" value="Unassembled WGS sequence"/>
</dbReference>
<evidence type="ECO:0000256" key="4">
    <source>
        <dbReference type="ARBA" id="ARBA00022490"/>
    </source>
</evidence>
<organism evidence="12 13">
    <name type="scientific">Tetrahymena thermophila (strain SB210)</name>
    <dbReference type="NCBI Taxonomy" id="312017"/>
    <lineage>
        <taxon>Eukaryota</taxon>
        <taxon>Sar</taxon>
        <taxon>Alveolata</taxon>
        <taxon>Ciliophora</taxon>
        <taxon>Intramacronucleata</taxon>
        <taxon>Oligohymenophorea</taxon>
        <taxon>Hymenostomatida</taxon>
        <taxon>Tetrahymenina</taxon>
        <taxon>Tetrahymenidae</taxon>
        <taxon>Tetrahymena</taxon>
    </lineage>
</organism>
<dbReference type="RefSeq" id="XP_001010091.3">
    <property type="nucleotide sequence ID" value="XM_001010091.3"/>
</dbReference>
<keyword evidence="5" id="KW-0645">Protease</keyword>
<proteinExistence type="predicted"/>
<dbReference type="KEGG" id="tet:TTHERM_00633530"/>
<dbReference type="EMBL" id="GG662809">
    <property type="protein sequence ID" value="EAR89846.3"/>
    <property type="molecule type" value="Genomic_DNA"/>
</dbReference>
<evidence type="ECO:0000256" key="2">
    <source>
        <dbReference type="ARBA" id="ARBA00004123"/>
    </source>
</evidence>
<dbReference type="InterPro" id="IPR016050">
    <property type="entry name" value="Proteasome_bsu_CS"/>
</dbReference>
<dbReference type="InterPro" id="IPR000243">
    <property type="entry name" value="Pept_T1A_subB"/>
</dbReference>
<keyword evidence="11" id="KW-0472">Membrane</keyword>
<keyword evidence="8 12" id="KW-0647">Proteasome</keyword>
<evidence type="ECO:0000256" key="10">
    <source>
        <dbReference type="PIRSR" id="PIRSR600243-1"/>
    </source>
</evidence>
<dbReference type="Gene3D" id="3.60.20.10">
    <property type="entry name" value="Glutamine Phosphoribosylpyrophosphate, subunit 1, domain 1"/>
    <property type="match status" value="1"/>
</dbReference>
<dbReference type="PANTHER" id="PTHR32194">
    <property type="entry name" value="METALLOPROTEASE TLDD"/>
    <property type="match status" value="1"/>
</dbReference>
<dbReference type="PANTHER" id="PTHR32194:SF4">
    <property type="entry name" value="PROTEASOME SUBUNIT BETA TYPE-7"/>
    <property type="match status" value="1"/>
</dbReference>
<comment type="catalytic activity">
    <reaction evidence="1">
        <text>Cleavage of peptide bonds with very broad specificity.</text>
        <dbReference type="EC" id="3.4.25.1"/>
    </reaction>
</comment>
<protein>
    <recommendedName>
        <fullName evidence="3">proteasome endopeptidase complex</fullName>
        <ecNumber evidence="3">3.4.25.1</ecNumber>
    </recommendedName>
</protein>
<dbReference type="HOGENOM" id="CLU_035750_3_0_1"/>
<dbReference type="AlphaFoldDB" id="Q22X00"/>
<dbReference type="GO" id="GO:0005737">
    <property type="term" value="C:cytoplasm"/>
    <property type="evidence" value="ECO:0007669"/>
    <property type="project" value="TreeGrafter"/>
</dbReference>
<dbReference type="InParanoid" id="Q22X00"/>
<sequence length="398" mass="45354">MSYLNAIKENQGGFNFDLCLRNNELVSKQIVSSPHFTKTGTTIVGLVYKDGVVLGADTRATAGTIVAEKSCSKIHYIAPNMYCCGAGTAADTQWVTDRLSSELELMRLNTNRQSRIAGAIARLREHLYQYQGHVGAHLILGGFDCQGPQLVSVAAHGSFSYLPYATMGSGCLAAIATLESRYRDDLTEQEAIDLVTASIESGIVHDLGSGSNVDVCVIKRDPKVDVKVDYLRLHKTYIYLFYIFKQVQINKCIQKKRQQPKTQQAIPLQSYSQQPPLPQIIQCSHRKNSRQCRSFQKRNGSRMRKIIMRANSFLALLFYKIYLKNKIKYNQMQFKTYIFNDFIHVFLPKFKNLLKINQNICISIFIIFLNKQFVNNLQQNHSLIKYNKIEHEIFLLDL</sequence>
<evidence type="ECO:0000256" key="5">
    <source>
        <dbReference type="ARBA" id="ARBA00022670"/>
    </source>
</evidence>
<keyword evidence="6" id="KW-0888">Threonine protease</keyword>
<dbReference type="PROSITE" id="PS51476">
    <property type="entry name" value="PROTEASOME_BETA_2"/>
    <property type="match status" value="1"/>
</dbReference>
<evidence type="ECO:0000256" key="7">
    <source>
        <dbReference type="ARBA" id="ARBA00022801"/>
    </source>
</evidence>
<evidence type="ECO:0000256" key="11">
    <source>
        <dbReference type="SAM" id="Phobius"/>
    </source>
</evidence>
<keyword evidence="11" id="KW-1133">Transmembrane helix</keyword>
<dbReference type="GO" id="GO:0051603">
    <property type="term" value="P:proteolysis involved in protein catabolic process"/>
    <property type="evidence" value="ECO:0007669"/>
    <property type="project" value="InterPro"/>
</dbReference>
<dbReference type="GeneID" id="7826241"/>
<keyword evidence="13" id="KW-1185">Reference proteome</keyword>
<dbReference type="CDD" id="cd03763">
    <property type="entry name" value="proteasome_beta_type_7"/>
    <property type="match status" value="1"/>
</dbReference>
<feature type="active site" description="Nucleophile" evidence="10">
    <location>
        <position position="41"/>
    </location>
</feature>
<dbReference type="OrthoDB" id="429533at2759"/>
<comment type="subcellular location">
    <subcellularLocation>
        <location evidence="2">Nucleus</location>
    </subcellularLocation>
</comment>
<dbReference type="FunCoup" id="Q22X00">
    <property type="interactions" value="433"/>
</dbReference>
<dbReference type="SUPFAM" id="SSF56235">
    <property type="entry name" value="N-terminal nucleophile aminohydrolases (Ntn hydrolases)"/>
    <property type="match status" value="1"/>
</dbReference>
<evidence type="ECO:0000256" key="3">
    <source>
        <dbReference type="ARBA" id="ARBA00012039"/>
    </source>
</evidence>
<evidence type="ECO:0000256" key="6">
    <source>
        <dbReference type="ARBA" id="ARBA00022698"/>
    </source>
</evidence>
<feature type="transmembrane region" description="Helical" evidence="11">
    <location>
        <begin position="306"/>
        <end position="323"/>
    </location>
</feature>
<dbReference type="InterPro" id="IPR001353">
    <property type="entry name" value="Proteasome_sua/b"/>
</dbReference>
<dbReference type="PRINTS" id="PR00141">
    <property type="entry name" value="PROTEASOME"/>
</dbReference>
<dbReference type="EC" id="3.4.25.1" evidence="3"/>
<evidence type="ECO:0000256" key="1">
    <source>
        <dbReference type="ARBA" id="ARBA00001198"/>
    </source>
</evidence>
<gene>
    <name evidence="12" type="ORF">TTHERM_00633530</name>
</gene>
<dbReference type="PROSITE" id="PS00854">
    <property type="entry name" value="PROTEASOME_BETA_1"/>
    <property type="match status" value="1"/>
</dbReference>
<keyword evidence="11" id="KW-0812">Transmembrane</keyword>
<dbReference type="InterPro" id="IPR023333">
    <property type="entry name" value="Proteasome_suB-type"/>
</dbReference>
<dbReference type="Pfam" id="PF00227">
    <property type="entry name" value="Proteasome"/>
    <property type="match status" value="1"/>
</dbReference>
<keyword evidence="4" id="KW-0963">Cytoplasm</keyword>
<dbReference type="GO" id="GO:0005839">
    <property type="term" value="C:proteasome core complex"/>
    <property type="evidence" value="ECO:0007669"/>
    <property type="project" value="InterPro"/>
</dbReference>
<evidence type="ECO:0000256" key="8">
    <source>
        <dbReference type="ARBA" id="ARBA00022942"/>
    </source>
</evidence>
<evidence type="ECO:0000313" key="13">
    <source>
        <dbReference type="Proteomes" id="UP000009168"/>
    </source>
</evidence>
<reference evidence="13" key="1">
    <citation type="journal article" date="2006" name="PLoS Biol.">
        <title>Macronuclear genome sequence of the ciliate Tetrahymena thermophila, a model eukaryote.</title>
        <authorList>
            <person name="Eisen J.A."/>
            <person name="Coyne R.S."/>
            <person name="Wu M."/>
            <person name="Wu D."/>
            <person name="Thiagarajan M."/>
            <person name="Wortman J.R."/>
            <person name="Badger J.H."/>
            <person name="Ren Q."/>
            <person name="Amedeo P."/>
            <person name="Jones K.M."/>
            <person name="Tallon L.J."/>
            <person name="Delcher A.L."/>
            <person name="Salzberg S.L."/>
            <person name="Silva J.C."/>
            <person name="Haas B.J."/>
            <person name="Majoros W.H."/>
            <person name="Farzad M."/>
            <person name="Carlton J.M."/>
            <person name="Smith R.K. Jr."/>
            <person name="Garg J."/>
            <person name="Pearlman R.E."/>
            <person name="Karrer K.M."/>
            <person name="Sun L."/>
            <person name="Manning G."/>
            <person name="Elde N.C."/>
            <person name="Turkewitz A.P."/>
            <person name="Asai D.J."/>
            <person name="Wilkes D.E."/>
            <person name="Wang Y."/>
            <person name="Cai H."/>
            <person name="Collins K."/>
            <person name="Stewart B.A."/>
            <person name="Lee S.R."/>
            <person name="Wilamowska K."/>
            <person name="Weinberg Z."/>
            <person name="Ruzzo W.L."/>
            <person name="Wloga D."/>
            <person name="Gaertig J."/>
            <person name="Frankel J."/>
            <person name="Tsao C.-C."/>
            <person name="Gorovsky M.A."/>
            <person name="Keeling P.J."/>
            <person name="Waller R.F."/>
            <person name="Patron N.J."/>
            <person name="Cherry J.M."/>
            <person name="Stover N.A."/>
            <person name="Krieger C.J."/>
            <person name="del Toro C."/>
            <person name="Ryder H.F."/>
            <person name="Williamson S.C."/>
            <person name="Barbeau R.A."/>
            <person name="Hamilton E.P."/>
            <person name="Orias E."/>
        </authorList>
    </citation>
    <scope>NUCLEOTIDE SEQUENCE [LARGE SCALE GENOMIC DNA]</scope>
    <source>
        <strain evidence="13">SB210</strain>
    </source>
</reference>
<name>Q22X00_TETTS</name>
<evidence type="ECO:0000256" key="9">
    <source>
        <dbReference type="ARBA" id="ARBA00023242"/>
    </source>
</evidence>